<dbReference type="PANTHER" id="PTHR43570">
    <property type="entry name" value="ALDEHYDE DEHYDROGENASE"/>
    <property type="match status" value="1"/>
</dbReference>
<dbReference type="AlphaFoldDB" id="A0A1Y2FXT5"/>
<keyword evidence="8" id="KW-0472">Membrane</keyword>
<dbReference type="Gene3D" id="3.40.309.10">
    <property type="entry name" value="Aldehyde Dehydrogenase, Chain A, domain 2"/>
    <property type="match status" value="1"/>
</dbReference>
<evidence type="ECO:0000256" key="2">
    <source>
        <dbReference type="ARBA" id="ARBA00023002"/>
    </source>
</evidence>
<dbReference type="Pfam" id="PF00171">
    <property type="entry name" value="Aldedh"/>
    <property type="match status" value="1"/>
</dbReference>
<accession>A0A1Y2FXT5</accession>
<keyword evidence="3" id="KW-0520">NAD</keyword>
<comment type="similarity">
    <text evidence="1 4 7">Belongs to the aldehyde dehydrogenase family.</text>
</comment>
<feature type="active site" evidence="5 6">
    <location>
        <position position="218"/>
    </location>
</feature>
<dbReference type="PANTHER" id="PTHR43570:SF16">
    <property type="entry name" value="ALDEHYDE DEHYDROGENASE TYPE III, ISOFORM Q"/>
    <property type="match status" value="1"/>
</dbReference>
<dbReference type="Proteomes" id="UP000193467">
    <property type="component" value="Unassembled WGS sequence"/>
</dbReference>
<evidence type="ECO:0000313" key="11">
    <source>
        <dbReference type="Proteomes" id="UP000193467"/>
    </source>
</evidence>
<keyword evidence="2 4" id="KW-0560">Oxidoreductase</keyword>
<dbReference type="InParanoid" id="A0A1Y2FXT5"/>
<evidence type="ECO:0000256" key="5">
    <source>
        <dbReference type="PIRSR" id="PIRSR036492-1"/>
    </source>
</evidence>
<dbReference type="InterPro" id="IPR016161">
    <property type="entry name" value="Ald_DH/histidinol_DH"/>
</dbReference>
<comment type="caution">
    <text evidence="10">The sequence shown here is derived from an EMBL/GenBank/DDBJ whole genome shotgun (WGS) entry which is preliminary data.</text>
</comment>
<dbReference type="PIRSF" id="PIRSF036492">
    <property type="entry name" value="ALDH"/>
    <property type="match status" value="1"/>
</dbReference>
<dbReference type="PROSITE" id="PS00687">
    <property type="entry name" value="ALDEHYDE_DEHYDR_GLU"/>
    <property type="match status" value="1"/>
</dbReference>
<feature type="active site" evidence="5">
    <location>
        <position position="252"/>
    </location>
</feature>
<feature type="domain" description="Aldehyde dehydrogenase" evidence="9">
    <location>
        <begin position="10"/>
        <end position="444"/>
    </location>
</feature>
<dbReference type="OrthoDB" id="440325at2759"/>
<dbReference type="Gene3D" id="3.40.605.10">
    <property type="entry name" value="Aldehyde Dehydrogenase, Chain A, domain 1"/>
    <property type="match status" value="1"/>
</dbReference>
<dbReference type="CDD" id="cd07135">
    <property type="entry name" value="ALDH_F14-YMR110C"/>
    <property type="match status" value="1"/>
</dbReference>
<keyword evidence="8" id="KW-0812">Transmembrane</keyword>
<organism evidence="10 11">
    <name type="scientific">Leucosporidium creatinivorum</name>
    <dbReference type="NCBI Taxonomy" id="106004"/>
    <lineage>
        <taxon>Eukaryota</taxon>
        <taxon>Fungi</taxon>
        <taxon>Dikarya</taxon>
        <taxon>Basidiomycota</taxon>
        <taxon>Pucciniomycotina</taxon>
        <taxon>Microbotryomycetes</taxon>
        <taxon>Leucosporidiales</taxon>
        <taxon>Leucosporidium</taxon>
    </lineage>
</organism>
<keyword evidence="8" id="KW-1133">Transmembrane helix</keyword>
<dbReference type="SUPFAM" id="SSF53720">
    <property type="entry name" value="ALDH-like"/>
    <property type="match status" value="1"/>
</dbReference>
<evidence type="ECO:0000256" key="3">
    <source>
        <dbReference type="ARBA" id="ARBA00023027"/>
    </source>
</evidence>
<dbReference type="InterPro" id="IPR012394">
    <property type="entry name" value="Aldehyde_DH_NAD(P)"/>
</dbReference>
<evidence type="ECO:0000256" key="4">
    <source>
        <dbReference type="PIRNR" id="PIRNR036492"/>
    </source>
</evidence>
<dbReference type="InterPro" id="IPR029510">
    <property type="entry name" value="Ald_DH_CS_GLU"/>
</dbReference>
<dbReference type="STRING" id="106004.A0A1Y2FXT5"/>
<reference evidence="10 11" key="1">
    <citation type="submission" date="2016-07" db="EMBL/GenBank/DDBJ databases">
        <title>Pervasive Adenine N6-methylation of Active Genes in Fungi.</title>
        <authorList>
            <consortium name="DOE Joint Genome Institute"/>
            <person name="Mondo S.J."/>
            <person name="Dannebaum R.O."/>
            <person name="Kuo R.C."/>
            <person name="Labutti K."/>
            <person name="Haridas S."/>
            <person name="Kuo A."/>
            <person name="Salamov A."/>
            <person name="Ahrendt S.R."/>
            <person name="Lipzen A."/>
            <person name="Sullivan W."/>
            <person name="Andreopoulos W.B."/>
            <person name="Clum A."/>
            <person name="Lindquist E."/>
            <person name="Daum C."/>
            <person name="Ramamoorthy G.K."/>
            <person name="Gryganskyi A."/>
            <person name="Culley D."/>
            <person name="Magnuson J.K."/>
            <person name="James T.Y."/>
            <person name="O'Malley M.A."/>
            <person name="Stajich J.E."/>
            <person name="Spatafora J.W."/>
            <person name="Visel A."/>
            <person name="Grigoriev I.V."/>
        </authorList>
    </citation>
    <scope>NUCLEOTIDE SEQUENCE [LARGE SCALE GENOMIC DNA]</scope>
    <source>
        <strain evidence="10 11">62-1032</strain>
    </source>
</reference>
<evidence type="ECO:0000259" key="9">
    <source>
        <dbReference type="Pfam" id="PF00171"/>
    </source>
</evidence>
<evidence type="ECO:0000256" key="6">
    <source>
        <dbReference type="PROSITE-ProRule" id="PRU10007"/>
    </source>
</evidence>
<keyword evidence="11" id="KW-1185">Reference proteome</keyword>
<evidence type="ECO:0000256" key="1">
    <source>
        <dbReference type="ARBA" id="ARBA00009986"/>
    </source>
</evidence>
<dbReference type="InterPro" id="IPR016162">
    <property type="entry name" value="Ald_DH_N"/>
</dbReference>
<dbReference type="InterPro" id="IPR015590">
    <property type="entry name" value="Aldehyde_DH_dom"/>
</dbReference>
<dbReference type="InterPro" id="IPR016160">
    <property type="entry name" value="Ald_DH_CS_CYS"/>
</dbReference>
<dbReference type="EMBL" id="MCGR01000012">
    <property type="protein sequence ID" value="ORY88124.1"/>
    <property type="molecule type" value="Genomic_DNA"/>
</dbReference>
<proteinExistence type="inferred from homology"/>
<name>A0A1Y2FXT5_9BASI</name>
<protein>
    <recommendedName>
        <fullName evidence="4">Aldehyde dehydrogenase</fullName>
    </recommendedName>
</protein>
<evidence type="ECO:0000256" key="8">
    <source>
        <dbReference type="SAM" id="Phobius"/>
    </source>
</evidence>
<feature type="transmembrane region" description="Helical" evidence="8">
    <location>
        <begin position="489"/>
        <end position="508"/>
    </location>
</feature>
<dbReference type="FunFam" id="3.40.309.10:FF:000003">
    <property type="entry name" value="Aldehyde dehydrogenase"/>
    <property type="match status" value="1"/>
</dbReference>
<evidence type="ECO:0000313" key="10">
    <source>
        <dbReference type="EMBL" id="ORY88124.1"/>
    </source>
</evidence>
<dbReference type="GO" id="GO:0005737">
    <property type="term" value="C:cytoplasm"/>
    <property type="evidence" value="ECO:0007669"/>
    <property type="project" value="TreeGrafter"/>
</dbReference>
<dbReference type="PROSITE" id="PS00070">
    <property type="entry name" value="ALDEHYDE_DEHYDR_CYS"/>
    <property type="match status" value="1"/>
</dbReference>
<dbReference type="GO" id="GO:0004029">
    <property type="term" value="F:aldehyde dehydrogenase (NAD+) activity"/>
    <property type="evidence" value="ECO:0007669"/>
    <property type="project" value="TreeGrafter"/>
</dbReference>
<sequence length="513" mass="55983">MESTAFTSLDQIDDAYTSVVEAKNSYNTRSISYRKAQIKQLGWLLQNHEKQFEAAVLSDLGRPAFETISAELNPMKAEINEAYSHLDKWAKPRKVKTSMVWGLAQATVYPEPKGVALIIGTWNFPIVLTLGPLLGAIAAGNSAILKPAEQAPATAALLASLIPKYLDNQAYKVVLGAVEQTTKLLELKFDHIFYTGSGNIGKIIARAAAEHLTPITLELGGKSPAIVFDDANIDVVGRRIMWGKYTNAGQICIAPDYVLTTREMQPKLLESFRAALAEFNPPPKGSSTSEATPLVQNKSYSKIVSSNHFNRISKLLDTTKGEIVIGGQRDEATQKIEITVVTGVKPDDALMESEIFGPILPILVVDSADDMVKYINAHDNPLAIYVFTQARRNRDYIFERTRSGGFVHNDVLVQFQIPGLPFGGHGPSGMGNYHGKASFDTFSHERASASIPTWMDVLLASRYPPYTPQKLKMLMLATKATIKKEGASFGLGATLKVIAVVVALVAGFKKLQS</sequence>
<dbReference type="InterPro" id="IPR016163">
    <property type="entry name" value="Ald_DH_C"/>
</dbReference>
<evidence type="ECO:0000256" key="7">
    <source>
        <dbReference type="RuleBase" id="RU003345"/>
    </source>
</evidence>
<dbReference type="GO" id="GO:0006081">
    <property type="term" value="P:aldehyde metabolic process"/>
    <property type="evidence" value="ECO:0007669"/>
    <property type="project" value="InterPro"/>
</dbReference>
<dbReference type="FunFam" id="3.40.605.10:FF:000004">
    <property type="entry name" value="Aldehyde dehydrogenase"/>
    <property type="match status" value="1"/>
</dbReference>
<gene>
    <name evidence="10" type="ORF">BCR35DRAFT_277170</name>
</gene>